<keyword evidence="2" id="KW-1185">Reference proteome</keyword>
<reference evidence="1 2" key="1">
    <citation type="journal article" date="2020" name="Mol. Biol. Evol.">
        <title>Distinct Expression and Methylation Patterns for Genes with Different Fates following a Single Whole-Genome Duplication in Flowering Plants.</title>
        <authorList>
            <person name="Shi T."/>
            <person name="Rahmani R.S."/>
            <person name="Gugger P.F."/>
            <person name="Wang M."/>
            <person name="Li H."/>
            <person name="Zhang Y."/>
            <person name="Li Z."/>
            <person name="Wang Q."/>
            <person name="Van de Peer Y."/>
            <person name="Marchal K."/>
            <person name="Chen J."/>
        </authorList>
    </citation>
    <scope>NUCLEOTIDE SEQUENCE [LARGE SCALE GENOMIC DNA]</scope>
    <source>
        <tissue evidence="1">Leaf</tissue>
    </source>
</reference>
<proteinExistence type="predicted"/>
<comment type="caution">
    <text evidence="1">The sequence shown here is derived from an EMBL/GenBank/DDBJ whole genome shotgun (WGS) entry which is preliminary data.</text>
</comment>
<dbReference type="AlphaFoldDB" id="A0A822Z2Q7"/>
<name>A0A822Z2Q7_NELNU</name>
<gene>
    <name evidence="1" type="ORF">HUJ06_008366</name>
</gene>
<evidence type="ECO:0000313" key="1">
    <source>
        <dbReference type="EMBL" id="DAD37725.1"/>
    </source>
</evidence>
<accession>A0A822Z2Q7</accession>
<evidence type="ECO:0000313" key="2">
    <source>
        <dbReference type="Proteomes" id="UP000607653"/>
    </source>
</evidence>
<dbReference type="EMBL" id="DUZY01000004">
    <property type="protein sequence ID" value="DAD37725.1"/>
    <property type="molecule type" value="Genomic_DNA"/>
</dbReference>
<protein>
    <submittedName>
        <fullName evidence="1">Uncharacterized protein</fullName>
    </submittedName>
</protein>
<sequence>MISSRQLQEDNAVNIFTSQIRERRRMKKQKGKKQYKPEHREEVKRIALSEAEQKEAYSWPIAPSVRPCFSAAHCSQVGMTVLHYICALFGPFRV</sequence>
<dbReference type="Proteomes" id="UP000607653">
    <property type="component" value="Unassembled WGS sequence"/>
</dbReference>
<organism evidence="1 2">
    <name type="scientific">Nelumbo nucifera</name>
    <name type="common">Sacred lotus</name>
    <dbReference type="NCBI Taxonomy" id="4432"/>
    <lineage>
        <taxon>Eukaryota</taxon>
        <taxon>Viridiplantae</taxon>
        <taxon>Streptophyta</taxon>
        <taxon>Embryophyta</taxon>
        <taxon>Tracheophyta</taxon>
        <taxon>Spermatophyta</taxon>
        <taxon>Magnoliopsida</taxon>
        <taxon>Proteales</taxon>
        <taxon>Nelumbonaceae</taxon>
        <taxon>Nelumbo</taxon>
    </lineage>
</organism>